<gene>
    <name evidence="2" type="ORF">D7V32_16445</name>
</gene>
<accession>A0A3A8EJN5</accession>
<dbReference type="Proteomes" id="UP000282388">
    <property type="component" value="Unassembled WGS sequence"/>
</dbReference>
<evidence type="ECO:0000313" key="3">
    <source>
        <dbReference type="Proteomes" id="UP000282388"/>
    </source>
</evidence>
<dbReference type="EMBL" id="RAXV01000061">
    <property type="protein sequence ID" value="RKG29111.1"/>
    <property type="molecule type" value="Genomic_DNA"/>
</dbReference>
<dbReference type="RefSeq" id="WP_120403867.1">
    <property type="nucleotide sequence ID" value="NZ_RAXV01000061.1"/>
</dbReference>
<keyword evidence="1" id="KW-0472">Membrane</keyword>
<evidence type="ECO:0000256" key="1">
    <source>
        <dbReference type="SAM" id="Phobius"/>
    </source>
</evidence>
<comment type="caution">
    <text evidence="2">The sequence shown here is derived from an EMBL/GenBank/DDBJ whole genome shotgun (WGS) entry which is preliminary data.</text>
</comment>
<reference evidence="2 3" key="1">
    <citation type="submission" date="2018-09" db="EMBL/GenBank/DDBJ databases">
        <title>The draft genome of Acinetobacter spp. strains.</title>
        <authorList>
            <person name="Qin J."/>
            <person name="Feng Y."/>
            <person name="Zong Z."/>
        </authorList>
    </citation>
    <scope>NUCLEOTIDE SEQUENCE [LARGE SCALE GENOMIC DNA]</scope>
    <source>
        <strain evidence="2 3">WCHAc060012</strain>
    </source>
</reference>
<evidence type="ECO:0000313" key="2">
    <source>
        <dbReference type="EMBL" id="RKG29111.1"/>
    </source>
</evidence>
<name>A0A3A8EJN5_9GAMM</name>
<keyword evidence="3" id="KW-1185">Reference proteome</keyword>
<sequence length="70" mass="7837">MIICESIEYVESLQMDMGRSCVHVDLLQLINESVGITMSQANDLLALQASIYTLILAYMWLVKGVSKVDE</sequence>
<organism evidence="2 3">
    <name type="scientific">Acinetobacter tianfuensis</name>
    <dbReference type="NCBI Taxonomy" id="2419603"/>
    <lineage>
        <taxon>Bacteria</taxon>
        <taxon>Pseudomonadati</taxon>
        <taxon>Pseudomonadota</taxon>
        <taxon>Gammaproteobacteria</taxon>
        <taxon>Moraxellales</taxon>
        <taxon>Moraxellaceae</taxon>
        <taxon>Acinetobacter</taxon>
    </lineage>
</organism>
<protein>
    <submittedName>
        <fullName evidence="2">Uncharacterized protein</fullName>
    </submittedName>
</protein>
<feature type="transmembrane region" description="Helical" evidence="1">
    <location>
        <begin position="44"/>
        <end position="62"/>
    </location>
</feature>
<dbReference type="AlphaFoldDB" id="A0A3A8EJN5"/>
<keyword evidence="1" id="KW-1133">Transmembrane helix</keyword>
<keyword evidence="1" id="KW-0812">Transmembrane</keyword>
<proteinExistence type="predicted"/>